<dbReference type="PANTHER" id="PTHR30069">
    <property type="entry name" value="TONB-DEPENDENT OUTER MEMBRANE RECEPTOR"/>
    <property type="match status" value="1"/>
</dbReference>
<sequence length="1022" mass="111254">MRKQITFLLLLFIGFCATAQTVNIKGVVKDAATGDPLPGVSVILKGTSKGTNTDFDGNYSLTNIDKGAILVFRYLGYAEKEVTVTSSNLNVSLTVESESLDEIVVVGYGAQRKKEITGAVAVVSSEEIQNLKPTRIEQALQGQVAGVNITSSSGAPGAALNIRIRGISTNGNNNPLILVDGNVIEDLSVINPSDIESMNVLKDASAGIYGVRGANGVIIITTKSGRKNTEFKYNLNAYAGFQRTTRSISLLNATEYALLANEAFAANAESLPFSNISGLGVGTDWQDEVFKDAAISSIDFNATKGTEKSTYSFGASHLDQDGIVGGSKANFNRTTAKFNFSTDILKKLKFTSSSIYTNTNRRGLPENALGSVLFNALNMPSNISVRDANGDYSFAPNTGVGIEVVNPLAQTENAYNRTWVNKFAGSYGLNYSFLDGFSAESRIQFNHASVKTKSYSPEVYYGSGKVFNTVSALADLTDANNTSSVFESEQTYKDYTFDALLKYEKTFNDVHDVKVLLGTSVFRSQGINESNLLGFGANGNTLESVSVAGSDTSQDNLALSNQPRRFFDSRLLSYFARLQYNYDGKYLMSAVIRRDGSSNFGPKNKFGYFPTASVGWVASKEKFLEDSSVLSFLKLRASYGVIGNDRISSFGFVSTLSGEGEYVFNNQLQFGTALGAISNPEIKWEKQIPLDIGVDLELFNKINITADYFNKRTEDLLLNPEVSGILGASAPGSGSPIVNAGTVENKGFEFSIGYKETISDDFNFGIKYNFTTLENEVLFVGNESGVLFGGSFGVGQDPPSRMEAGMPIGYFYGYQTDGIFQTQAEVDAHATQTNANPGDLRFRDINNDGEITNEDKTYIGDPIADVTMGLNFSFDYKNFDFNMYAFASLGNEIVRNFERNLPLTNRPRYYLDRWTGAGTSNTFPRVTTGANSNALFSDFFVEDGSFVRLQNIQLGYSLDQKILEQVGLSKFRFYVSANNLVTLTKYRGYDPTTSNGAPIGGGIDQGFYPTPKTFLVGLNVNF</sequence>
<evidence type="ECO:0000256" key="1">
    <source>
        <dbReference type="ARBA" id="ARBA00022729"/>
    </source>
</evidence>
<protein>
    <submittedName>
        <fullName evidence="5">TonB-dependent receptor</fullName>
    </submittedName>
</protein>
<dbReference type="Gene3D" id="2.60.40.1120">
    <property type="entry name" value="Carboxypeptidase-like, regulatory domain"/>
    <property type="match status" value="1"/>
</dbReference>
<dbReference type="RefSeq" id="WP_340934260.1">
    <property type="nucleotide sequence ID" value="NZ_CP150496.1"/>
</dbReference>
<gene>
    <name evidence="5" type="ORF">WG950_04020</name>
</gene>
<organism evidence="5 6">
    <name type="scientific">Polaribacter marinaquae</name>
    <dbReference type="NCBI Taxonomy" id="1642819"/>
    <lineage>
        <taxon>Bacteria</taxon>
        <taxon>Pseudomonadati</taxon>
        <taxon>Bacteroidota</taxon>
        <taxon>Flavobacteriia</taxon>
        <taxon>Flavobacteriales</taxon>
        <taxon>Flavobacteriaceae</taxon>
    </lineage>
</organism>
<feature type="signal peptide" evidence="3">
    <location>
        <begin position="1"/>
        <end position="19"/>
    </location>
</feature>
<keyword evidence="2" id="KW-0812">Transmembrane</keyword>
<dbReference type="NCBIfam" id="TIGR04057">
    <property type="entry name" value="SusC_RagA_signa"/>
    <property type="match status" value="1"/>
</dbReference>
<keyword evidence="2" id="KW-0472">Membrane</keyword>
<reference evidence="5 6" key="1">
    <citation type="submission" date="2024-03" db="EMBL/GenBank/DDBJ databases">
        <authorList>
            <person name="Cao K."/>
        </authorList>
    </citation>
    <scope>NUCLEOTIDE SEQUENCE [LARGE SCALE GENOMIC DNA]</scope>
    <source>
        <strain evidence="5 6">MCCC 1K00696</strain>
    </source>
</reference>
<dbReference type="EMBL" id="CP150496">
    <property type="protein sequence ID" value="WYW56431.1"/>
    <property type="molecule type" value="Genomic_DNA"/>
</dbReference>
<keyword evidence="2" id="KW-0813">Transport</keyword>
<comment type="subcellular location">
    <subcellularLocation>
        <location evidence="2">Cell outer membrane</location>
        <topology evidence="2">Multi-pass membrane protein</topology>
    </subcellularLocation>
</comment>
<dbReference type="Pfam" id="PF13715">
    <property type="entry name" value="CarbopepD_reg_2"/>
    <property type="match status" value="1"/>
</dbReference>
<feature type="chain" id="PRO_5045742286" evidence="3">
    <location>
        <begin position="20"/>
        <end position="1022"/>
    </location>
</feature>
<feature type="domain" description="TonB-dependent receptor plug" evidence="4">
    <location>
        <begin position="113"/>
        <end position="217"/>
    </location>
</feature>
<comment type="similarity">
    <text evidence="2">Belongs to the TonB-dependent receptor family.</text>
</comment>
<name>A0ABZ2TTU4_9FLAO</name>
<dbReference type="SUPFAM" id="SSF56935">
    <property type="entry name" value="Porins"/>
    <property type="match status" value="1"/>
</dbReference>
<evidence type="ECO:0000256" key="2">
    <source>
        <dbReference type="PROSITE-ProRule" id="PRU01360"/>
    </source>
</evidence>
<keyword evidence="1 3" id="KW-0732">Signal</keyword>
<evidence type="ECO:0000313" key="5">
    <source>
        <dbReference type="EMBL" id="WYW56431.1"/>
    </source>
</evidence>
<evidence type="ECO:0000313" key="6">
    <source>
        <dbReference type="Proteomes" id="UP001491088"/>
    </source>
</evidence>
<dbReference type="PROSITE" id="PS52016">
    <property type="entry name" value="TONB_DEPENDENT_REC_3"/>
    <property type="match status" value="1"/>
</dbReference>
<accession>A0ABZ2TTU4</accession>
<dbReference type="Pfam" id="PF07715">
    <property type="entry name" value="Plug"/>
    <property type="match status" value="1"/>
</dbReference>
<dbReference type="InterPro" id="IPR023996">
    <property type="entry name" value="TonB-dep_OMP_SusC/RagA"/>
</dbReference>
<dbReference type="NCBIfam" id="TIGR04056">
    <property type="entry name" value="OMP_RagA_SusC"/>
    <property type="match status" value="1"/>
</dbReference>
<dbReference type="Proteomes" id="UP001491088">
    <property type="component" value="Chromosome"/>
</dbReference>
<dbReference type="InterPro" id="IPR039426">
    <property type="entry name" value="TonB-dep_rcpt-like"/>
</dbReference>
<keyword evidence="2" id="KW-1134">Transmembrane beta strand</keyword>
<dbReference type="SUPFAM" id="SSF49464">
    <property type="entry name" value="Carboxypeptidase regulatory domain-like"/>
    <property type="match status" value="1"/>
</dbReference>
<dbReference type="InterPro" id="IPR037066">
    <property type="entry name" value="Plug_dom_sf"/>
</dbReference>
<keyword evidence="6" id="KW-1185">Reference proteome</keyword>
<dbReference type="Gene3D" id="2.170.130.10">
    <property type="entry name" value="TonB-dependent receptor, plug domain"/>
    <property type="match status" value="1"/>
</dbReference>
<keyword evidence="2" id="KW-0998">Cell outer membrane</keyword>
<dbReference type="InterPro" id="IPR023997">
    <property type="entry name" value="TonB-dep_OMP_SusC/RagA_CS"/>
</dbReference>
<evidence type="ECO:0000256" key="3">
    <source>
        <dbReference type="SAM" id="SignalP"/>
    </source>
</evidence>
<keyword evidence="5" id="KW-0675">Receptor</keyword>
<evidence type="ECO:0000259" key="4">
    <source>
        <dbReference type="Pfam" id="PF07715"/>
    </source>
</evidence>
<dbReference type="InterPro" id="IPR008969">
    <property type="entry name" value="CarboxyPept-like_regulatory"/>
</dbReference>
<dbReference type="PANTHER" id="PTHR30069:SF29">
    <property type="entry name" value="HEMOGLOBIN AND HEMOGLOBIN-HAPTOGLOBIN-BINDING PROTEIN 1-RELATED"/>
    <property type="match status" value="1"/>
</dbReference>
<dbReference type="InterPro" id="IPR012910">
    <property type="entry name" value="Plug_dom"/>
</dbReference>
<proteinExistence type="inferred from homology"/>